<dbReference type="GO" id="GO:0000976">
    <property type="term" value="F:transcription cis-regulatory region binding"/>
    <property type="evidence" value="ECO:0007669"/>
    <property type="project" value="TreeGrafter"/>
</dbReference>
<dbReference type="EMBL" id="JAERTX010000006">
    <property type="protein sequence ID" value="MBM9459887.1"/>
    <property type="molecule type" value="Genomic_DNA"/>
</dbReference>
<keyword evidence="2 4" id="KW-0238">DNA-binding</keyword>
<dbReference type="Gene3D" id="1.10.357.10">
    <property type="entry name" value="Tetracycline Repressor, domain 2"/>
    <property type="match status" value="1"/>
</dbReference>
<dbReference type="InterPro" id="IPR001387">
    <property type="entry name" value="Cro/C1-type_HTH"/>
</dbReference>
<dbReference type="PROSITE" id="PS01081">
    <property type="entry name" value="HTH_TETR_1"/>
    <property type="match status" value="1"/>
</dbReference>
<dbReference type="Pfam" id="PF00440">
    <property type="entry name" value="TetR_N"/>
    <property type="match status" value="1"/>
</dbReference>
<dbReference type="RefSeq" id="WP_205291197.1">
    <property type="nucleotide sequence ID" value="NZ_CP074406.1"/>
</dbReference>
<feature type="DNA-binding region" description="H-T-H motif" evidence="4">
    <location>
        <begin position="36"/>
        <end position="55"/>
    </location>
</feature>
<dbReference type="CDD" id="cd00093">
    <property type="entry name" value="HTH_XRE"/>
    <property type="match status" value="1"/>
</dbReference>
<dbReference type="GO" id="GO:0003700">
    <property type="term" value="F:DNA-binding transcription factor activity"/>
    <property type="evidence" value="ECO:0007669"/>
    <property type="project" value="TreeGrafter"/>
</dbReference>
<dbReference type="InterPro" id="IPR001647">
    <property type="entry name" value="HTH_TetR"/>
</dbReference>
<reference evidence="6" key="1">
    <citation type="submission" date="2021-01" db="EMBL/GenBank/DDBJ databases">
        <title>Novel species in genus Nocardioides.</title>
        <authorList>
            <person name="Zhang G."/>
        </authorList>
    </citation>
    <scope>NUCLEOTIDE SEQUENCE</scope>
    <source>
        <strain evidence="6">Zg-536</strain>
    </source>
</reference>
<protein>
    <submittedName>
        <fullName evidence="6">TetR family transcriptional regulator</fullName>
    </submittedName>
</protein>
<evidence type="ECO:0000256" key="1">
    <source>
        <dbReference type="ARBA" id="ARBA00023015"/>
    </source>
</evidence>
<name>A0A938Y0G5_9ACTN</name>
<gene>
    <name evidence="6" type="ORF">JK386_08210</name>
</gene>
<dbReference type="AlphaFoldDB" id="A0A938Y0G5"/>
<keyword evidence="3" id="KW-0804">Transcription</keyword>
<feature type="domain" description="HTH tetR-type" evidence="5">
    <location>
        <begin position="13"/>
        <end position="73"/>
    </location>
</feature>
<organism evidence="6 7">
    <name type="scientific">Nocardioides faecalis</name>
    <dbReference type="NCBI Taxonomy" id="2803858"/>
    <lineage>
        <taxon>Bacteria</taxon>
        <taxon>Bacillati</taxon>
        <taxon>Actinomycetota</taxon>
        <taxon>Actinomycetes</taxon>
        <taxon>Propionibacteriales</taxon>
        <taxon>Nocardioidaceae</taxon>
        <taxon>Nocardioides</taxon>
    </lineage>
</organism>
<dbReference type="Proteomes" id="UP000663791">
    <property type="component" value="Unassembled WGS sequence"/>
</dbReference>
<dbReference type="PANTHER" id="PTHR30055">
    <property type="entry name" value="HTH-TYPE TRANSCRIPTIONAL REGULATOR RUTR"/>
    <property type="match status" value="1"/>
</dbReference>
<proteinExistence type="predicted"/>
<dbReference type="PROSITE" id="PS50977">
    <property type="entry name" value="HTH_TETR_2"/>
    <property type="match status" value="1"/>
</dbReference>
<comment type="caution">
    <text evidence="6">The sequence shown here is derived from an EMBL/GenBank/DDBJ whole genome shotgun (WGS) entry which is preliminary data.</text>
</comment>
<evidence type="ECO:0000313" key="6">
    <source>
        <dbReference type="EMBL" id="MBM9459887.1"/>
    </source>
</evidence>
<dbReference type="PANTHER" id="PTHR30055:SF234">
    <property type="entry name" value="HTH-TYPE TRANSCRIPTIONAL REGULATOR BETI"/>
    <property type="match status" value="1"/>
</dbReference>
<evidence type="ECO:0000256" key="4">
    <source>
        <dbReference type="PROSITE-ProRule" id="PRU00335"/>
    </source>
</evidence>
<keyword evidence="7" id="KW-1185">Reference proteome</keyword>
<evidence type="ECO:0000313" key="7">
    <source>
        <dbReference type="Proteomes" id="UP000663791"/>
    </source>
</evidence>
<dbReference type="SUPFAM" id="SSF46689">
    <property type="entry name" value="Homeodomain-like"/>
    <property type="match status" value="1"/>
</dbReference>
<sequence length="194" mass="21449">MPATPNRRQAKRHQTAQRLQQCALRLTLDKGYDGWTVDDLAEEAGVSRRTVFNYFDGKAEIVLGPPLYLDREQAEVFVAGGPTGNLLADALALAADMIAAHTTDEMFSASRNAILSDVVLIKLVHERFTAITDEFVDLMQQREGDAFNPARARLLTNLVVAIFDNAAERAEAQPDRPFSEHFHDAVIDARAVLS</sequence>
<accession>A0A938Y0G5</accession>
<dbReference type="InterPro" id="IPR023772">
    <property type="entry name" value="DNA-bd_HTH_TetR-type_CS"/>
</dbReference>
<keyword evidence="1" id="KW-0805">Transcription regulation</keyword>
<dbReference type="PRINTS" id="PR00455">
    <property type="entry name" value="HTHTETR"/>
</dbReference>
<dbReference type="InterPro" id="IPR050109">
    <property type="entry name" value="HTH-type_TetR-like_transc_reg"/>
</dbReference>
<evidence type="ECO:0000256" key="2">
    <source>
        <dbReference type="ARBA" id="ARBA00023125"/>
    </source>
</evidence>
<evidence type="ECO:0000256" key="3">
    <source>
        <dbReference type="ARBA" id="ARBA00023163"/>
    </source>
</evidence>
<dbReference type="InterPro" id="IPR009057">
    <property type="entry name" value="Homeodomain-like_sf"/>
</dbReference>
<evidence type="ECO:0000259" key="5">
    <source>
        <dbReference type="PROSITE" id="PS50977"/>
    </source>
</evidence>